<feature type="domain" description="Acyl-CoA dehydrogenase/oxidase N-terminal" evidence="10">
    <location>
        <begin position="44"/>
        <end position="161"/>
    </location>
</feature>
<dbReference type="EMBL" id="JACDUS010000005">
    <property type="protein sequence ID" value="MBA2881872.1"/>
    <property type="molecule type" value="Genomic_DNA"/>
</dbReference>
<comment type="similarity">
    <text evidence="2 7">Belongs to the acyl-CoA dehydrogenase family.</text>
</comment>
<dbReference type="InterPro" id="IPR009075">
    <property type="entry name" value="AcylCo_DH/oxidase_C"/>
</dbReference>
<organism evidence="12 13">
    <name type="scientific">Desulfosalsimonas propionicica</name>
    <dbReference type="NCBI Taxonomy" id="332175"/>
    <lineage>
        <taxon>Bacteria</taxon>
        <taxon>Pseudomonadati</taxon>
        <taxon>Thermodesulfobacteriota</taxon>
        <taxon>Desulfobacteria</taxon>
        <taxon>Desulfobacterales</taxon>
        <taxon>Desulfosalsimonadaceae</taxon>
        <taxon>Desulfosalsimonas</taxon>
    </lineage>
</organism>
<dbReference type="PANTHER" id="PTHR42803">
    <property type="entry name" value="ACYL-COA DEHYDROGENASE"/>
    <property type="match status" value="1"/>
</dbReference>
<comment type="caution">
    <text evidence="12">The sequence shown here is derived from an EMBL/GenBank/DDBJ whole genome shotgun (WGS) entry which is preliminary data.</text>
</comment>
<name>A0A7W0C9Y4_9BACT</name>
<dbReference type="InterPro" id="IPR025878">
    <property type="entry name" value="Acyl-CoA_dh-like_C_dom"/>
</dbReference>
<dbReference type="InterPro" id="IPR036250">
    <property type="entry name" value="AcylCo_DH-like_C"/>
</dbReference>
<sequence length="616" mass="69346">MASQNVYKVDSRDINFLLWEYLDIEKTILSDVANTDFNRSLVEDILNAARDFAYTNLGPAYQESDREGCGIEDDGKIRLPGSFPGLWEKFCRAQWGRLAVPQAYGGMGAPYLISQAVNEMFLGSNPSFMTYSGFCVPALYLIELFGDERLKSIFCEKLATNQWSACFCMTEPDAGTDVGNIQTKAIPKENGTYEIEGSKIFISAGMHDLTENIVYIVVARAAGARDGTTGLSCFIVPRFRVGGASSDNEDNHVRCVGLEDKMGLHGCVTAQLTFGEDGPCKGYLLGEKENVGLRQLLYLMNEARITTGIYALGMASSAYLNAADYARNRIQGTDFRQSFNPRAAKVPIIKHLDVRRMLLEMKSKVEGCRMLIYKLAYHYSMNQFLRARTDDVDEQEIAAHEGIVNLLTPIAKAYISDQAWRIAEQSIQVYGGYGYTKDYPVEQYARDIKILSIWEGTNFVQSADLIREKLGMGRSSRLFDIFIKEIRRFLDQEKEHPFPSEFKVLGRSLEVLVQTHALMGSWVKEKKIELIFAVSTRFLEMMAEVCIGWLLLESAAVASRAIGNIDERHPDYSFYKGKIISTRFFIKNILPGVFSKAEILESEDMSIMESDQSIFQ</sequence>
<accession>A0A7W0C9Y4</accession>
<dbReference type="SUPFAM" id="SSF47203">
    <property type="entry name" value="Acyl-CoA dehydrogenase C-terminal domain-like"/>
    <property type="match status" value="1"/>
</dbReference>
<evidence type="ECO:0000256" key="1">
    <source>
        <dbReference type="ARBA" id="ARBA00001974"/>
    </source>
</evidence>
<evidence type="ECO:0000256" key="4">
    <source>
        <dbReference type="ARBA" id="ARBA00022630"/>
    </source>
</evidence>
<proteinExistence type="inferred from homology"/>
<protein>
    <submittedName>
        <fullName evidence="12">Alkylation response protein AidB-like acyl-CoA dehydrogenase</fullName>
    </submittedName>
</protein>
<dbReference type="Pfam" id="PF00441">
    <property type="entry name" value="Acyl-CoA_dh_1"/>
    <property type="match status" value="1"/>
</dbReference>
<dbReference type="SUPFAM" id="SSF56645">
    <property type="entry name" value="Acyl-CoA dehydrogenase NM domain-like"/>
    <property type="match status" value="1"/>
</dbReference>
<comment type="subunit">
    <text evidence="3">Homotetramer.</text>
</comment>
<feature type="domain" description="Acetyl-CoA dehydrogenase-like C-terminal" evidence="11">
    <location>
        <begin position="482"/>
        <end position="610"/>
    </location>
</feature>
<feature type="domain" description="Acyl-CoA oxidase/dehydrogenase middle" evidence="9">
    <location>
        <begin position="166"/>
        <end position="274"/>
    </location>
</feature>
<dbReference type="Gene3D" id="1.20.140.10">
    <property type="entry name" value="Butyryl-CoA Dehydrogenase, subunit A, domain 3"/>
    <property type="match status" value="1"/>
</dbReference>
<dbReference type="Pfam" id="PF02771">
    <property type="entry name" value="Acyl-CoA_dh_N"/>
    <property type="match status" value="1"/>
</dbReference>
<evidence type="ECO:0000313" key="12">
    <source>
        <dbReference type="EMBL" id="MBA2881872.1"/>
    </source>
</evidence>
<dbReference type="InterPro" id="IPR013786">
    <property type="entry name" value="AcylCoA_DH/ox_N"/>
</dbReference>
<keyword evidence="4 7" id="KW-0285">Flavoprotein</keyword>
<keyword evidence="13" id="KW-1185">Reference proteome</keyword>
<dbReference type="GO" id="GO:0016627">
    <property type="term" value="F:oxidoreductase activity, acting on the CH-CH group of donors"/>
    <property type="evidence" value="ECO:0007669"/>
    <property type="project" value="InterPro"/>
</dbReference>
<dbReference type="Gene3D" id="1.10.540.10">
    <property type="entry name" value="Acyl-CoA dehydrogenase/oxidase, N-terminal domain"/>
    <property type="match status" value="1"/>
</dbReference>
<dbReference type="RefSeq" id="WP_181551515.1">
    <property type="nucleotide sequence ID" value="NZ_JACDUS010000005.1"/>
</dbReference>
<keyword evidence="5 7" id="KW-0274">FAD</keyword>
<dbReference type="InterPro" id="IPR046373">
    <property type="entry name" value="Acyl-CoA_Oxase/DH_mid-dom_sf"/>
</dbReference>
<feature type="domain" description="Acyl-CoA dehydrogenase/oxidase C-terminal" evidence="8">
    <location>
        <begin position="291"/>
        <end position="467"/>
    </location>
</feature>
<reference evidence="12 13" key="1">
    <citation type="submission" date="2020-07" db="EMBL/GenBank/DDBJ databases">
        <title>Genomic Encyclopedia of Type Strains, Phase IV (KMG-IV): sequencing the most valuable type-strain genomes for metagenomic binning, comparative biology and taxonomic classification.</title>
        <authorList>
            <person name="Goeker M."/>
        </authorList>
    </citation>
    <scope>NUCLEOTIDE SEQUENCE [LARGE SCALE GENOMIC DNA]</scope>
    <source>
        <strain evidence="12 13">DSM 17721</strain>
    </source>
</reference>
<evidence type="ECO:0000313" key="13">
    <source>
        <dbReference type="Proteomes" id="UP000525298"/>
    </source>
</evidence>
<keyword evidence="6 7" id="KW-0560">Oxidoreductase</keyword>
<evidence type="ECO:0000256" key="3">
    <source>
        <dbReference type="ARBA" id="ARBA00011881"/>
    </source>
</evidence>
<dbReference type="AlphaFoldDB" id="A0A7W0C9Y4"/>
<dbReference type="Pfam" id="PF12806">
    <property type="entry name" value="Acyl-CoA_dh_C"/>
    <property type="match status" value="1"/>
</dbReference>
<dbReference type="GO" id="GO:0050660">
    <property type="term" value="F:flavin adenine dinucleotide binding"/>
    <property type="evidence" value="ECO:0007669"/>
    <property type="project" value="InterPro"/>
</dbReference>
<evidence type="ECO:0000259" key="8">
    <source>
        <dbReference type="Pfam" id="PF00441"/>
    </source>
</evidence>
<gene>
    <name evidence="12" type="ORF">HNR65_002203</name>
</gene>
<evidence type="ECO:0000259" key="9">
    <source>
        <dbReference type="Pfam" id="PF02770"/>
    </source>
</evidence>
<evidence type="ECO:0000256" key="2">
    <source>
        <dbReference type="ARBA" id="ARBA00009347"/>
    </source>
</evidence>
<dbReference type="Gene3D" id="2.40.110.10">
    <property type="entry name" value="Butyryl-CoA Dehydrogenase, subunit A, domain 2"/>
    <property type="match status" value="1"/>
</dbReference>
<evidence type="ECO:0000256" key="5">
    <source>
        <dbReference type="ARBA" id="ARBA00022827"/>
    </source>
</evidence>
<dbReference type="InterPro" id="IPR037069">
    <property type="entry name" value="AcylCoA_DH/ox_N_sf"/>
</dbReference>
<evidence type="ECO:0000256" key="7">
    <source>
        <dbReference type="RuleBase" id="RU362125"/>
    </source>
</evidence>
<dbReference type="InterPro" id="IPR006091">
    <property type="entry name" value="Acyl-CoA_Oxase/DH_mid-dom"/>
</dbReference>
<dbReference type="GO" id="GO:0005886">
    <property type="term" value="C:plasma membrane"/>
    <property type="evidence" value="ECO:0007669"/>
    <property type="project" value="TreeGrafter"/>
</dbReference>
<evidence type="ECO:0000259" key="11">
    <source>
        <dbReference type="Pfam" id="PF12806"/>
    </source>
</evidence>
<dbReference type="Proteomes" id="UP000525298">
    <property type="component" value="Unassembled WGS sequence"/>
</dbReference>
<dbReference type="InterPro" id="IPR009100">
    <property type="entry name" value="AcylCoA_DH/oxidase_NM_dom_sf"/>
</dbReference>
<dbReference type="Pfam" id="PF02770">
    <property type="entry name" value="Acyl-CoA_dh_M"/>
    <property type="match status" value="1"/>
</dbReference>
<dbReference type="InterPro" id="IPR052166">
    <property type="entry name" value="Diverse_Acyl-CoA_DH"/>
</dbReference>
<evidence type="ECO:0000256" key="6">
    <source>
        <dbReference type="ARBA" id="ARBA00023002"/>
    </source>
</evidence>
<comment type="cofactor">
    <cofactor evidence="1 7">
        <name>FAD</name>
        <dbReference type="ChEBI" id="CHEBI:57692"/>
    </cofactor>
</comment>
<dbReference type="PANTHER" id="PTHR42803:SF1">
    <property type="entry name" value="BROAD-SPECIFICITY LINEAR ACYL-COA DEHYDROGENASE FADE5"/>
    <property type="match status" value="1"/>
</dbReference>
<evidence type="ECO:0000259" key="10">
    <source>
        <dbReference type="Pfam" id="PF02771"/>
    </source>
</evidence>